<protein>
    <recommendedName>
        <fullName evidence="5">UvrD-like helicase ATP-binding domain-containing protein</fullName>
    </recommendedName>
</protein>
<dbReference type="SUPFAM" id="SSF52540">
    <property type="entry name" value="P-loop containing nucleoside triphosphate hydrolases"/>
    <property type="match status" value="1"/>
</dbReference>
<dbReference type="Proteomes" id="UP000774000">
    <property type="component" value="Unassembled WGS sequence"/>
</dbReference>
<proteinExistence type="predicted"/>
<dbReference type="GO" id="GO:0004386">
    <property type="term" value="F:helicase activity"/>
    <property type="evidence" value="ECO:0007669"/>
    <property type="project" value="UniProtKB-KW"/>
</dbReference>
<dbReference type="EMBL" id="JAFBDQ010000003">
    <property type="protein sequence ID" value="MBM7555840.1"/>
    <property type="molecule type" value="Genomic_DNA"/>
</dbReference>
<comment type="caution">
    <text evidence="6">The sequence shown here is derived from an EMBL/GenBank/DDBJ whole genome shotgun (WGS) entry which is preliminary data.</text>
</comment>
<evidence type="ECO:0000256" key="1">
    <source>
        <dbReference type="ARBA" id="ARBA00022741"/>
    </source>
</evidence>
<dbReference type="Gene3D" id="1.10.10.160">
    <property type="match status" value="1"/>
</dbReference>
<keyword evidence="2" id="KW-0378">Hydrolase</keyword>
<dbReference type="InterPro" id="IPR014016">
    <property type="entry name" value="UvrD-like_ATP-bd"/>
</dbReference>
<dbReference type="AlphaFoldDB" id="A0A938XV69"/>
<evidence type="ECO:0000256" key="4">
    <source>
        <dbReference type="ARBA" id="ARBA00022840"/>
    </source>
</evidence>
<evidence type="ECO:0000259" key="5">
    <source>
        <dbReference type="Pfam" id="PF00580"/>
    </source>
</evidence>
<keyword evidence="7" id="KW-1185">Reference proteome</keyword>
<evidence type="ECO:0000313" key="7">
    <source>
        <dbReference type="Proteomes" id="UP000774000"/>
    </source>
</evidence>
<dbReference type="InterPro" id="IPR013986">
    <property type="entry name" value="DExx_box_DNA_helicase_dom_sf"/>
</dbReference>
<dbReference type="Gene3D" id="3.40.50.300">
    <property type="entry name" value="P-loop containing nucleotide triphosphate hydrolases"/>
    <property type="match status" value="1"/>
</dbReference>
<organism evidence="6 7">
    <name type="scientific">Halanaerobacter jeridensis</name>
    <dbReference type="NCBI Taxonomy" id="706427"/>
    <lineage>
        <taxon>Bacteria</taxon>
        <taxon>Bacillati</taxon>
        <taxon>Bacillota</taxon>
        <taxon>Clostridia</taxon>
        <taxon>Halanaerobiales</taxon>
        <taxon>Halobacteroidaceae</taxon>
        <taxon>Halanaerobacter</taxon>
    </lineage>
</organism>
<accession>A0A938XV69</accession>
<sequence length="668" mass="77028">MHKIYVGPTGSGKTTKLEDKFHQIARENKTDNCLVLLNQGSAVSKWRSEIELKQAGKLNIMTYFGLINQEVKRFWDLIEENLEGVRQKLEPTFMTVEPTHYLMTSLVKQAREKGSFIEVNATEQQIALQLINNLNYAALNTLDLEEVKERLANWALVEEQEMSYQNAFTIMKRFRNICLERRCLDYSLVIELYNKFLLNNKEYNQFLKKNYNYLIVDDLEKSSPAAQDLIAKLLENVQESYLAYNPAGGFEKFFGAAPELAADRFIQGGEVIELKDSHTASVEAQEMSEAVADKILDGSQLSYNQFIAHEQIIHEKFRGEMLTKVVEQVKELIADGVKAENIALIAPQIDKILEFILERELDDEDYSVFNLRRERRLLDNSFAEVLVVLTILTNPNWNLELNFSSLIETFDLILDLDPVRAALVAEEVEGYELPDLEANPHLRERIGFDKANQYDTFREWIKDKQEQEFELEYFFREAFGELLAPLLDSISDEAEKEEIILSCRKIMDSIVKFKRAVKEFKAIDQRAIGSKFIEMVLDGTLAAELLFGTESREDKVVLATPYTFLSLPDVEEVEHLFLLDLSSELWLLGSGKELSNPYVLSRANSGEWGDRIDQHLRREQLADYLQGIFNKTTEKLYLADSDLSSRGWEQEGQLGEWLAEDRVEEVNY</sequence>
<evidence type="ECO:0000256" key="2">
    <source>
        <dbReference type="ARBA" id="ARBA00022801"/>
    </source>
</evidence>
<dbReference type="InterPro" id="IPR027417">
    <property type="entry name" value="P-loop_NTPase"/>
</dbReference>
<keyword evidence="3" id="KW-0347">Helicase</keyword>
<gene>
    <name evidence="6" type="ORF">JOC47_000674</name>
</gene>
<reference evidence="6" key="1">
    <citation type="submission" date="2021-01" db="EMBL/GenBank/DDBJ databases">
        <title>Genomic Encyclopedia of Type Strains, Phase IV (KMG-IV): sequencing the most valuable type-strain genomes for metagenomic binning, comparative biology and taxonomic classification.</title>
        <authorList>
            <person name="Goeker M."/>
        </authorList>
    </citation>
    <scope>NUCLEOTIDE SEQUENCE</scope>
    <source>
        <strain evidence="6">DSM 23230</strain>
    </source>
</reference>
<feature type="domain" description="UvrD-like helicase ATP-binding" evidence="5">
    <location>
        <begin position="9"/>
        <end position="236"/>
    </location>
</feature>
<evidence type="ECO:0000313" key="6">
    <source>
        <dbReference type="EMBL" id="MBM7555840.1"/>
    </source>
</evidence>
<dbReference type="Pfam" id="PF00580">
    <property type="entry name" value="UvrD-helicase"/>
    <property type="match status" value="1"/>
</dbReference>
<dbReference type="GO" id="GO:0005524">
    <property type="term" value="F:ATP binding"/>
    <property type="evidence" value="ECO:0007669"/>
    <property type="project" value="UniProtKB-KW"/>
</dbReference>
<keyword evidence="4" id="KW-0067">ATP-binding</keyword>
<dbReference type="GO" id="GO:0016787">
    <property type="term" value="F:hydrolase activity"/>
    <property type="evidence" value="ECO:0007669"/>
    <property type="project" value="UniProtKB-KW"/>
</dbReference>
<keyword evidence="1" id="KW-0547">Nucleotide-binding</keyword>
<name>A0A938XV69_9FIRM</name>
<evidence type="ECO:0000256" key="3">
    <source>
        <dbReference type="ARBA" id="ARBA00022806"/>
    </source>
</evidence>
<dbReference type="RefSeq" id="WP_204700562.1">
    <property type="nucleotide sequence ID" value="NZ_JAFBDQ010000003.1"/>
</dbReference>